<evidence type="ECO:0000313" key="3">
    <source>
        <dbReference type="Proteomes" id="UP000038009"/>
    </source>
</evidence>
<dbReference type="AlphaFoldDB" id="A0A0N1I7T2"/>
<name>A0A0N1I7T2_LEPSE</name>
<dbReference type="Proteomes" id="UP000038009">
    <property type="component" value="Unassembled WGS sequence"/>
</dbReference>
<comment type="caution">
    <text evidence="2">The sequence shown here is derived from an EMBL/GenBank/DDBJ whole genome shotgun (WGS) entry which is preliminary data.</text>
</comment>
<feature type="compositionally biased region" description="Polar residues" evidence="1">
    <location>
        <begin position="657"/>
        <end position="675"/>
    </location>
</feature>
<sequence length="764" mass="81015">MGGCLSNNCGHTDKGGGSAAPKTHVKASRVVKLDKESRAAAAATAAVASAEDLKARARRRALQALVESLQRGEPVIPTSKWRGQYLKTNAIGPAVIATIVNYIHGKSGATAAEISAEADASKTKLGPGKHSISTLDLRALRTGDDGFVEMMTTLLDDTLVENVIFAGNEITDDGVHRIMKRIASRNASTVAAMSSTESSMKMVLPCQLKFIGLTDNLITSRGIAELSSIAPLFRSLEQLEVGRGQSGGGEDVDDVRDTLSMDDVKTISTYIQRTPSLMTFLYKGTGNYYARSGFTPDGLASFASTVIAHSALQELYLLDCFSTKPAMIGPLTVQAPRGKAKVAASLPAAEEPNESWSPEHILKSVRCLSNALCAPSSQLSTLVLRFPLSDEAVQALTKGLSRAPHLSKLSLRGCDMSGKALGYIGDALVSNRALRMLDVSYQSNTIAHPAYLAEMRSSSKRRSCHTGSTTSAHSAAEMARLELNGGGSELPSREERQHPLLHIIRSLHKNRSLAQLVMLGVNTSTEDIEELCACIECSGNTTLSEVWYTTAGNDALKMKLEDFLAANREFSGGGNGGVGVSAISSAHSSTVRISGSCANFFPDSTSQSDRSESVSRVPLERTPMLRHSTDSILYNPAPAPLSVSHRPPRSDIAHSVANPSGSISAAQHPSTLLGSKTPTVKLVPVTATANGNSHSVRSTVSPSQLMISVDGDTGKSATSRLSRTLRLSNSDISFGGPPSSERMDDARTLPYASQMPSARNARHI</sequence>
<organism evidence="2 3">
    <name type="scientific">Leptomonas seymouri</name>
    <dbReference type="NCBI Taxonomy" id="5684"/>
    <lineage>
        <taxon>Eukaryota</taxon>
        <taxon>Discoba</taxon>
        <taxon>Euglenozoa</taxon>
        <taxon>Kinetoplastea</taxon>
        <taxon>Metakinetoplastina</taxon>
        <taxon>Trypanosomatida</taxon>
        <taxon>Trypanosomatidae</taxon>
        <taxon>Leishmaniinae</taxon>
        <taxon>Leptomonas</taxon>
    </lineage>
</organism>
<dbReference type="EMBL" id="LJSK01000086">
    <property type="protein sequence ID" value="KPI87485.1"/>
    <property type="molecule type" value="Genomic_DNA"/>
</dbReference>
<reference evidence="2 3" key="1">
    <citation type="journal article" date="2015" name="PLoS Pathog.">
        <title>Leptomonas seymouri: Adaptations to the Dixenous Life Cycle Analyzed by Genome Sequencing, Transcriptome Profiling and Co-infection with Leishmania donovani.</title>
        <authorList>
            <person name="Kraeva N."/>
            <person name="Butenko A."/>
            <person name="Hlavacova J."/>
            <person name="Kostygov A."/>
            <person name="Myskova J."/>
            <person name="Grybchuk D."/>
            <person name="Lestinova T."/>
            <person name="Votypka J."/>
            <person name="Volf P."/>
            <person name="Opperdoes F."/>
            <person name="Flegontov P."/>
            <person name="Lukes J."/>
            <person name="Yurchenko V."/>
        </authorList>
    </citation>
    <scope>NUCLEOTIDE SEQUENCE [LARGE SCALE GENOMIC DNA]</scope>
    <source>
        <strain evidence="2 3">ATCC 30220</strain>
    </source>
</reference>
<proteinExistence type="predicted"/>
<feature type="compositionally biased region" description="Polar residues" evidence="1">
    <location>
        <begin position="1"/>
        <end position="10"/>
    </location>
</feature>
<keyword evidence="3" id="KW-1185">Reference proteome</keyword>
<dbReference type="SUPFAM" id="SSF52047">
    <property type="entry name" value="RNI-like"/>
    <property type="match status" value="1"/>
</dbReference>
<dbReference type="OMA" id="MKWRRQY"/>
<dbReference type="InterPro" id="IPR032675">
    <property type="entry name" value="LRR_dom_sf"/>
</dbReference>
<dbReference type="PANTHER" id="PTHR24114:SF2">
    <property type="entry name" value="F-BOX DOMAIN-CONTAINING PROTEIN-RELATED"/>
    <property type="match status" value="1"/>
</dbReference>
<feature type="region of interest" description="Disordered" evidence="1">
    <location>
        <begin position="728"/>
        <end position="764"/>
    </location>
</feature>
<protein>
    <submittedName>
        <fullName evidence="2">Uncharacterized protein</fullName>
    </submittedName>
</protein>
<gene>
    <name evidence="2" type="ORF">ABL78_3434</name>
</gene>
<dbReference type="InterPro" id="IPR052394">
    <property type="entry name" value="LRR-containing"/>
</dbReference>
<evidence type="ECO:0000256" key="1">
    <source>
        <dbReference type="SAM" id="MobiDB-lite"/>
    </source>
</evidence>
<dbReference type="Gene3D" id="3.80.10.10">
    <property type="entry name" value="Ribonuclease Inhibitor"/>
    <property type="match status" value="2"/>
</dbReference>
<dbReference type="OrthoDB" id="120976at2759"/>
<evidence type="ECO:0000313" key="2">
    <source>
        <dbReference type="EMBL" id="KPI87485.1"/>
    </source>
</evidence>
<feature type="region of interest" description="Disordered" evidence="1">
    <location>
        <begin position="602"/>
        <end position="675"/>
    </location>
</feature>
<accession>A0A0N1I7T2</accession>
<feature type="region of interest" description="Disordered" evidence="1">
    <location>
        <begin position="1"/>
        <end position="24"/>
    </location>
</feature>
<dbReference type="PANTHER" id="PTHR24114">
    <property type="entry name" value="LEUCINE RICH REPEAT FAMILY PROTEIN"/>
    <property type="match status" value="1"/>
</dbReference>
<dbReference type="VEuPathDB" id="TriTrypDB:Lsey_0086_0110"/>